<evidence type="ECO:0000256" key="1">
    <source>
        <dbReference type="SAM" id="MobiDB-lite"/>
    </source>
</evidence>
<accession>A0A1E7JSD8</accession>
<evidence type="ECO:0000313" key="2">
    <source>
        <dbReference type="EMBL" id="OEU91815.1"/>
    </source>
</evidence>
<comment type="caution">
    <text evidence="2">The sequence shown here is derived from an EMBL/GenBank/DDBJ whole genome shotgun (WGS) entry which is preliminary data.</text>
</comment>
<organism evidence="2 3">
    <name type="scientific">Streptomyces abyssalis</name>
    <dbReference type="NCBI Taxonomy" id="933944"/>
    <lineage>
        <taxon>Bacteria</taxon>
        <taxon>Bacillati</taxon>
        <taxon>Actinomycetota</taxon>
        <taxon>Actinomycetes</taxon>
        <taxon>Kitasatosporales</taxon>
        <taxon>Streptomycetaceae</taxon>
        <taxon>Streptomyces</taxon>
    </lineage>
</organism>
<dbReference type="Proteomes" id="UP000176087">
    <property type="component" value="Unassembled WGS sequence"/>
</dbReference>
<feature type="compositionally biased region" description="Polar residues" evidence="1">
    <location>
        <begin position="92"/>
        <end position="101"/>
    </location>
</feature>
<proteinExistence type="predicted"/>
<gene>
    <name evidence="2" type="ORF">AN215_04800</name>
</gene>
<dbReference type="RefSeq" id="WP_070010057.1">
    <property type="nucleotide sequence ID" value="NZ_LJGS01000038.1"/>
</dbReference>
<dbReference type="AlphaFoldDB" id="A0A1E7JSD8"/>
<protein>
    <submittedName>
        <fullName evidence="2">Uncharacterized protein</fullName>
    </submittedName>
</protein>
<dbReference type="EMBL" id="LJGT01000037">
    <property type="protein sequence ID" value="OEU91815.1"/>
    <property type="molecule type" value="Genomic_DNA"/>
</dbReference>
<feature type="region of interest" description="Disordered" evidence="1">
    <location>
        <begin position="90"/>
        <end position="110"/>
    </location>
</feature>
<evidence type="ECO:0000313" key="3">
    <source>
        <dbReference type="Proteomes" id="UP000176087"/>
    </source>
</evidence>
<sequence>MLHRNARHLGAVFLALVVLTGVSSNGCSDGVPSGRPGKGDDFDQDDIRVTVVECASKKRPSATVKVRANTSPKDRRYFVGVEFLDSKGRVVDSSSQKLTPQPDSPDKDEITANVKFPMSEPKKAGQVTSCKMDHAF</sequence>
<name>A0A1E7JSD8_9ACTN</name>
<dbReference type="OrthoDB" id="4321600at2"/>
<keyword evidence="3" id="KW-1185">Reference proteome</keyword>
<reference evidence="2 3" key="1">
    <citation type="journal article" date="2016" name="Front. Microbiol.">
        <title>Comparative Genomics Analysis of Streptomyces Species Reveals Their Adaptation to the Marine Environment and Their Diversity at the Genomic Level.</title>
        <authorList>
            <person name="Tian X."/>
            <person name="Zhang Z."/>
            <person name="Yang T."/>
            <person name="Chen M."/>
            <person name="Li J."/>
            <person name="Chen F."/>
            <person name="Yang J."/>
            <person name="Li W."/>
            <person name="Zhang B."/>
            <person name="Zhang Z."/>
            <person name="Wu J."/>
            <person name="Zhang C."/>
            <person name="Long L."/>
            <person name="Xiao J."/>
        </authorList>
    </citation>
    <scope>NUCLEOTIDE SEQUENCE [LARGE SCALE GENOMIC DNA]</scope>
    <source>
        <strain evidence="2 3">SCSIO 10390</strain>
    </source>
</reference>